<dbReference type="Proteomes" id="UP000244855">
    <property type="component" value="Unassembled WGS sequence"/>
</dbReference>
<name>A0A2V1DNP4_9PLEO</name>
<dbReference type="EMBL" id="KZ805396">
    <property type="protein sequence ID" value="PVH99233.1"/>
    <property type="molecule type" value="Genomic_DNA"/>
</dbReference>
<gene>
    <name evidence="1" type="ORF">DM02DRAFT_438175</name>
</gene>
<dbReference type="AlphaFoldDB" id="A0A2V1DNP4"/>
<proteinExistence type="predicted"/>
<accession>A0A2V1DNP4</accession>
<dbReference type="OrthoDB" id="3727999at2759"/>
<protein>
    <submittedName>
        <fullName evidence="1">Uncharacterized protein</fullName>
    </submittedName>
</protein>
<keyword evidence="2" id="KW-1185">Reference proteome</keyword>
<reference evidence="1 2" key="1">
    <citation type="journal article" date="2018" name="Sci. Rep.">
        <title>Comparative genomics provides insights into the lifestyle and reveals functional heterogeneity of dark septate endophytic fungi.</title>
        <authorList>
            <person name="Knapp D.G."/>
            <person name="Nemeth J.B."/>
            <person name="Barry K."/>
            <person name="Hainaut M."/>
            <person name="Henrissat B."/>
            <person name="Johnson J."/>
            <person name="Kuo A."/>
            <person name="Lim J.H.P."/>
            <person name="Lipzen A."/>
            <person name="Nolan M."/>
            <person name="Ohm R.A."/>
            <person name="Tamas L."/>
            <person name="Grigoriev I.V."/>
            <person name="Spatafora J.W."/>
            <person name="Nagy L.G."/>
            <person name="Kovacs G.M."/>
        </authorList>
    </citation>
    <scope>NUCLEOTIDE SEQUENCE [LARGE SCALE GENOMIC DNA]</scope>
    <source>
        <strain evidence="1 2">DSE2036</strain>
    </source>
</reference>
<sequence>MSTTYLSVYDLLRITYTYESQAIEAECQHHPQQNCLDSQISTCSTPEICMHAAESKSSSSTYAALETDFTAVYARKKRDSCVSMT</sequence>
<organism evidence="1 2">
    <name type="scientific">Periconia macrospinosa</name>
    <dbReference type="NCBI Taxonomy" id="97972"/>
    <lineage>
        <taxon>Eukaryota</taxon>
        <taxon>Fungi</taxon>
        <taxon>Dikarya</taxon>
        <taxon>Ascomycota</taxon>
        <taxon>Pezizomycotina</taxon>
        <taxon>Dothideomycetes</taxon>
        <taxon>Pleosporomycetidae</taxon>
        <taxon>Pleosporales</taxon>
        <taxon>Massarineae</taxon>
        <taxon>Periconiaceae</taxon>
        <taxon>Periconia</taxon>
    </lineage>
</organism>
<evidence type="ECO:0000313" key="2">
    <source>
        <dbReference type="Proteomes" id="UP000244855"/>
    </source>
</evidence>
<evidence type="ECO:0000313" key="1">
    <source>
        <dbReference type="EMBL" id="PVH99233.1"/>
    </source>
</evidence>